<name>A0A0A9FCE1_ARUDO</name>
<protein>
    <submittedName>
        <fullName evidence="1">Uncharacterized protein</fullName>
    </submittedName>
</protein>
<proteinExistence type="predicted"/>
<organism evidence="1">
    <name type="scientific">Arundo donax</name>
    <name type="common">Giant reed</name>
    <name type="synonym">Donax arundinaceus</name>
    <dbReference type="NCBI Taxonomy" id="35708"/>
    <lineage>
        <taxon>Eukaryota</taxon>
        <taxon>Viridiplantae</taxon>
        <taxon>Streptophyta</taxon>
        <taxon>Embryophyta</taxon>
        <taxon>Tracheophyta</taxon>
        <taxon>Spermatophyta</taxon>
        <taxon>Magnoliopsida</taxon>
        <taxon>Liliopsida</taxon>
        <taxon>Poales</taxon>
        <taxon>Poaceae</taxon>
        <taxon>PACMAD clade</taxon>
        <taxon>Arundinoideae</taxon>
        <taxon>Arundineae</taxon>
        <taxon>Arundo</taxon>
    </lineage>
</organism>
<evidence type="ECO:0000313" key="1">
    <source>
        <dbReference type="EMBL" id="JAE10670.1"/>
    </source>
</evidence>
<dbReference type="EMBL" id="GBRH01187226">
    <property type="protein sequence ID" value="JAE10670.1"/>
    <property type="molecule type" value="Transcribed_RNA"/>
</dbReference>
<reference evidence="1" key="2">
    <citation type="journal article" date="2015" name="Data Brief">
        <title>Shoot transcriptome of the giant reed, Arundo donax.</title>
        <authorList>
            <person name="Barrero R.A."/>
            <person name="Guerrero F.D."/>
            <person name="Moolhuijzen P."/>
            <person name="Goolsby J.A."/>
            <person name="Tidwell J."/>
            <person name="Bellgard S.E."/>
            <person name="Bellgard M.I."/>
        </authorList>
    </citation>
    <scope>NUCLEOTIDE SEQUENCE</scope>
    <source>
        <tissue evidence="1">Shoot tissue taken approximately 20 cm above the soil surface</tissue>
    </source>
</reference>
<dbReference type="AlphaFoldDB" id="A0A0A9FCE1"/>
<accession>A0A0A9FCE1</accession>
<reference evidence="1" key="1">
    <citation type="submission" date="2014-09" db="EMBL/GenBank/DDBJ databases">
        <authorList>
            <person name="Magalhaes I.L.F."/>
            <person name="Oliveira U."/>
            <person name="Santos F.R."/>
            <person name="Vidigal T.H.D.A."/>
            <person name="Brescovit A.D."/>
            <person name="Santos A.J."/>
        </authorList>
    </citation>
    <scope>NUCLEOTIDE SEQUENCE</scope>
    <source>
        <tissue evidence="1">Shoot tissue taken approximately 20 cm above the soil surface</tissue>
    </source>
</reference>
<sequence>MANLSALPIYVYHSILQYQIKQPISNSIRMNLL</sequence>